<protein>
    <submittedName>
        <fullName evidence="4">Uncharacterized protein LOC111592797</fullName>
    </submittedName>
</protein>
<evidence type="ECO:0000313" key="3">
    <source>
        <dbReference type="Proteomes" id="UP000504633"/>
    </source>
</evidence>
<evidence type="ECO:0000259" key="2">
    <source>
        <dbReference type="PROSITE" id="PS51029"/>
    </source>
</evidence>
<keyword evidence="3" id="KW-1185">Reference proteome</keyword>
<dbReference type="Proteomes" id="UP000504633">
    <property type="component" value="Unplaced"/>
</dbReference>
<dbReference type="PROSITE" id="PS51029">
    <property type="entry name" value="MADF"/>
    <property type="match status" value="1"/>
</dbReference>
<organism evidence="3 4">
    <name type="scientific">Drosophila hydei</name>
    <name type="common">Fruit fly</name>
    <dbReference type="NCBI Taxonomy" id="7224"/>
    <lineage>
        <taxon>Eukaryota</taxon>
        <taxon>Metazoa</taxon>
        <taxon>Ecdysozoa</taxon>
        <taxon>Arthropoda</taxon>
        <taxon>Hexapoda</taxon>
        <taxon>Insecta</taxon>
        <taxon>Pterygota</taxon>
        <taxon>Neoptera</taxon>
        <taxon>Endopterygota</taxon>
        <taxon>Diptera</taxon>
        <taxon>Brachycera</taxon>
        <taxon>Muscomorpha</taxon>
        <taxon>Ephydroidea</taxon>
        <taxon>Drosophilidae</taxon>
        <taxon>Drosophila</taxon>
    </lineage>
</organism>
<evidence type="ECO:0000313" key="4">
    <source>
        <dbReference type="RefSeq" id="XP_023160971.2"/>
    </source>
</evidence>
<dbReference type="RefSeq" id="XP_023160971.2">
    <property type="nucleotide sequence ID" value="XM_023305203.2"/>
</dbReference>
<dbReference type="OMA" id="SRDRQFW"/>
<reference evidence="4" key="1">
    <citation type="submission" date="2025-08" db="UniProtKB">
        <authorList>
            <consortium name="RefSeq"/>
        </authorList>
    </citation>
    <scope>IDENTIFICATION</scope>
    <source>
        <strain evidence="4">15085-1641.00</strain>
        <tissue evidence="4">Whole body</tissue>
    </source>
</reference>
<feature type="region of interest" description="Disordered" evidence="1">
    <location>
        <begin position="228"/>
        <end position="251"/>
    </location>
</feature>
<proteinExistence type="predicted"/>
<dbReference type="OrthoDB" id="6152242at2759"/>
<dbReference type="AlphaFoldDB" id="A0A6J1L7N4"/>
<dbReference type="GeneID" id="111592797"/>
<feature type="domain" description="MADF" evidence="2">
    <location>
        <begin position="11"/>
        <end position="104"/>
    </location>
</feature>
<dbReference type="SMART" id="SM00595">
    <property type="entry name" value="MADF"/>
    <property type="match status" value="1"/>
</dbReference>
<sequence>MNSRDRQFWTEFLELYRSLPAVWKVKSPEYSSRALKSAGYEQLVLKLREVEPDADRAVVVKKINSFRTNFRRDLRKRDQSSEEEPFESTLWYFELLSFLEGQEESSSCQILQKANSPDLEVLPEVLRKKRRSAVKDEFPASPADHQLRSTVHLPASPLRSPTNRQQRKRLSTLSESEALAHTWLTQFDELAPRQKLLARKLISDVLYYGCMQQLEPCHVAQLQRMMMHRKSESPQTNMEKYGESEFVDEDS</sequence>
<dbReference type="Pfam" id="PF10545">
    <property type="entry name" value="MADF_DNA_bdg"/>
    <property type="match status" value="1"/>
</dbReference>
<accession>A0A6J1L7N4</accession>
<dbReference type="KEGG" id="dhe:111592797"/>
<dbReference type="PANTHER" id="PTHR21505:SF8">
    <property type="entry name" value="DPT-YFP REPRESSOR BY OVEREXPRESSION, ISOFORM D-RELATED"/>
    <property type="match status" value="1"/>
</dbReference>
<evidence type="ECO:0000256" key="1">
    <source>
        <dbReference type="SAM" id="MobiDB-lite"/>
    </source>
</evidence>
<name>A0A6J1L7N4_DROHY</name>
<gene>
    <name evidence="4" type="primary">LOC111592797</name>
</gene>
<dbReference type="PANTHER" id="PTHR21505">
    <property type="entry name" value="MADF DOMAIN-CONTAINING PROTEIN-RELATED"/>
    <property type="match status" value="1"/>
</dbReference>
<dbReference type="InterPro" id="IPR006578">
    <property type="entry name" value="MADF-dom"/>
</dbReference>